<gene>
    <name evidence="1" type="ORF">BC670_3271</name>
</gene>
<name>A0A543G823_9FLAO</name>
<evidence type="ECO:0000313" key="1">
    <source>
        <dbReference type="EMBL" id="TQM42231.1"/>
    </source>
</evidence>
<dbReference type="AlphaFoldDB" id="A0A543G823"/>
<protein>
    <submittedName>
        <fullName evidence="1">Uncharacterized protein</fullName>
    </submittedName>
</protein>
<sequence length="231" mass="27049">MSHTLSCIICQKTLNKSTIEQVLNCQLRSIENAFASWVAETGTLLHIKTRKGTFLIKPFEHTLVKNPIKDEIIEFSCCEASDEFYLYQYKNYKTVLEYESFQGEENIRGSIFWDDYILDAIWDLLDTFCGEDLSDSIDEWEFEAYEILDEKEGVRKNDVSEEVLSQTDENCSPEEFIEAMKITIKLFRENKLPDAFIKQKLEEMIRNYYGCLDNEAINIMQMILNNSELKS</sequence>
<accession>A0A543G823</accession>
<proteinExistence type="predicted"/>
<organism evidence="1 2">
    <name type="scientific">Flavobacterium branchiophilum</name>
    <dbReference type="NCBI Taxonomy" id="55197"/>
    <lineage>
        <taxon>Bacteria</taxon>
        <taxon>Pseudomonadati</taxon>
        <taxon>Bacteroidota</taxon>
        <taxon>Flavobacteriia</taxon>
        <taxon>Flavobacteriales</taxon>
        <taxon>Flavobacteriaceae</taxon>
        <taxon>Flavobacterium</taxon>
    </lineage>
</organism>
<dbReference type="EMBL" id="VFPJ01000001">
    <property type="protein sequence ID" value="TQM42231.1"/>
    <property type="molecule type" value="Genomic_DNA"/>
</dbReference>
<reference evidence="1 2" key="1">
    <citation type="submission" date="2019-06" db="EMBL/GenBank/DDBJ databases">
        <title>Genomic Encyclopedia of Archaeal and Bacterial Type Strains, Phase II (KMG-II): from individual species to whole genera.</title>
        <authorList>
            <person name="Goeker M."/>
        </authorList>
    </citation>
    <scope>NUCLEOTIDE SEQUENCE [LARGE SCALE GENOMIC DNA]</scope>
    <source>
        <strain evidence="1 2">DSM 24789</strain>
    </source>
</reference>
<dbReference type="Proteomes" id="UP000320773">
    <property type="component" value="Unassembled WGS sequence"/>
</dbReference>
<dbReference type="RefSeq" id="WP_089080376.1">
    <property type="nucleotide sequence ID" value="NZ_VFPJ01000001.1"/>
</dbReference>
<evidence type="ECO:0000313" key="2">
    <source>
        <dbReference type="Proteomes" id="UP000320773"/>
    </source>
</evidence>
<comment type="caution">
    <text evidence="1">The sequence shown here is derived from an EMBL/GenBank/DDBJ whole genome shotgun (WGS) entry which is preliminary data.</text>
</comment>